<dbReference type="OrthoDB" id="10249039at2759"/>
<evidence type="ECO:0000259" key="1">
    <source>
        <dbReference type="PROSITE" id="PS50127"/>
    </source>
</evidence>
<dbReference type="VEuPathDB" id="TriTrypDB:ADEAN_000728400"/>
<dbReference type="PANTHER" id="PTHR24068">
    <property type="entry name" value="UBIQUITIN-CONJUGATING ENZYME E2"/>
    <property type="match status" value="1"/>
</dbReference>
<dbReference type="Proteomes" id="UP000515908">
    <property type="component" value="Chromosome 15"/>
</dbReference>
<dbReference type="AlphaFoldDB" id="A0A7G2CK76"/>
<dbReference type="SUPFAM" id="SSF54495">
    <property type="entry name" value="UBC-like"/>
    <property type="match status" value="1"/>
</dbReference>
<dbReference type="PROSITE" id="PS50127">
    <property type="entry name" value="UBC_2"/>
    <property type="match status" value="1"/>
</dbReference>
<sequence>MSLQKLTKKAKEDHSKGIHVGVQETPARVRIRKDLEALTGVTSEVIHSRDEFYVVKVVVKPTKGVYSGGEFHFRIDLTEKYPDDGPKVRYTGPMRVYHPNIEGEELSELRLHGRPCTDWGVCVGVQREWKPNYTLCQLIISIEMLFEHPNYDDNLPGLASTAAEVLKTDPAKFEAIAKEWMKGDTHRVK</sequence>
<evidence type="ECO:0000313" key="2">
    <source>
        <dbReference type="EMBL" id="CAD2219775.1"/>
    </source>
</evidence>
<name>A0A7G2CK76_9TRYP</name>
<feature type="domain" description="UBC core" evidence="1">
    <location>
        <begin position="26"/>
        <end position="186"/>
    </location>
</feature>
<dbReference type="Gene3D" id="3.10.110.10">
    <property type="entry name" value="Ubiquitin Conjugating Enzyme"/>
    <property type="match status" value="1"/>
</dbReference>
<dbReference type="Pfam" id="PF00179">
    <property type="entry name" value="UQ_con"/>
    <property type="match status" value="1"/>
</dbReference>
<evidence type="ECO:0000313" key="3">
    <source>
        <dbReference type="Proteomes" id="UP000515908"/>
    </source>
</evidence>
<accession>A0A7G2CK76</accession>
<proteinExistence type="predicted"/>
<protein>
    <submittedName>
        <fullName evidence="2">Ubiquitin-conjugating enzyme, putative</fullName>
    </submittedName>
</protein>
<organism evidence="2 3">
    <name type="scientific">Angomonas deanei</name>
    <dbReference type="NCBI Taxonomy" id="59799"/>
    <lineage>
        <taxon>Eukaryota</taxon>
        <taxon>Discoba</taxon>
        <taxon>Euglenozoa</taxon>
        <taxon>Kinetoplastea</taxon>
        <taxon>Metakinetoplastina</taxon>
        <taxon>Trypanosomatida</taxon>
        <taxon>Trypanosomatidae</taxon>
        <taxon>Strigomonadinae</taxon>
        <taxon>Angomonas</taxon>
    </lineage>
</organism>
<dbReference type="InterPro" id="IPR000608">
    <property type="entry name" value="UBC"/>
</dbReference>
<dbReference type="EMBL" id="LR877159">
    <property type="protein sequence ID" value="CAD2219775.1"/>
    <property type="molecule type" value="Genomic_DNA"/>
</dbReference>
<dbReference type="InterPro" id="IPR016135">
    <property type="entry name" value="UBQ-conjugating_enzyme/RWD"/>
</dbReference>
<dbReference type="SMART" id="SM00212">
    <property type="entry name" value="UBCc"/>
    <property type="match status" value="1"/>
</dbReference>
<gene>
    <name evidence="2" type="ORF">ADEAN_000728400</name>
</gene>
<dbReference type="CDD" id="cd23794">
    <property type="entry name" value="UBCc_UBE2F_UBE2M"/>
    <property type="match status" value="1"/>
</dbReference>
<keyword evidence="3" id="KW-1185">Reference proteome</keyword>
<reference evidence="2 3" key="1">
    <citation type="submission" date="2020-08" db="EMBL/GenBank/DDBJ databases">
        <authorList>
            <person name="Newling K."/>
            <person name="Davey J."/>
            <person name="Forrester S."/>
        </authorList>
    </citation>
    <scope>NUCLEOTIDE SEQUENCE [LARGE SCALE GENOMIC DNA]</scope>
    <source>
        <strain evidence="3">Crithidia deanei Carvalho (ATCC PRA-265)</strain>
    </source>
</reference>